<feature type="non-terminal residue" evidence="4">
    <location>
        <position position="1"/>
    </location>
</feature>
<feature type="domain" description="STT3 subunit PglB C-terminal" evidence="2">
    <location>
        <begin position="223"/>
        <end position="301"/>
    </location>
</feature>
<comment type="caution">
    <text evidence="4">The sequence shown here is derived from an EMBL/GenBank/DDBJ whole genome shotgun (WGS) entry which is preliminary data.</text>
</comment>
<name>A0A9E1F971_9BACT</name>
<evidence type="ECO:0000313" key="5">
    <source>
        <dbReference type="Proteomes" id="UP000824019"/>
    </source>
</evidence>
<accession>A0A9E1F971</accession>
<dbReference type="Proteomes" id="UP000824019">
    <property type="component" value="Unassembled WGS sequence"/>
</dbReference>
<dbReference type="AlphaFoldDB" id="A0A9E1F971"/>
<reference evidence="4" key="1">
    <citation type="submission" date="2021-02" db="EMBL/GenBank/DDBJ databases">
        <title>Infant gut strain persistence is associated with maternal origin, phylogeny, and functional potential including surface adhesion and iron acquisition.</title>
        <authorList>
            <person name="Lou Y.C."/>
        </authorList>
    </citation>
    <scope>NUCLEOTIDE SEQUENCE</scope>
    <source>
        <strain evidence="4">L3_101_000G1_dasL3_101_000G1_concoct_7_sub</strain>
    </source>
</reference>
<organism evidence="4 5">
    <name type="scientific">Campylobacter concisus</name>
    <dbReference type="NCBI Taxonomy" id="199"/>
    <lineage>
        <taxon>Bacteria</taxon>
        <taxon>Pseudomonadati</taxon>
        <taxon>Campylobacterota</taxon>
        <taxon>Epsilonproteobacteria</taxon>
        <taxon>Campylobacterales</taxon>
        <taxon>Campylobacteraceae</taxon>
        <taxon>Campylobacter</taxon>
    </lineage>
</organism>
<dbReference type="Gene3D" id="3.40.1380.40">
    <property type="match status" value="1"/>
</dbReference>
<keyword evidence="1" id="KW-0472">Membrane</keyword>
<feature type="transmembrane region" description="Helical" evidence="1">
    <location>
        <begin position="12"/>
        <end position="31"/>
    </location>
</feature>
<sequence length="341" mass="38859">GALSLFGGVRFAMYITPLVALGFGYFLHFFLNLFDLRNSLKNLSFFIFAAAALAPNLEIAYSYRPHTLITHDEAMALDQLKKAAKRDDYVLSWWDYGYAIRYFADVKTLNDPGRQGGENGYFVSLALRKDETISAKLARVVSEYSDISLEKKSRALEEILKDHNTSDLNLFLSQLESANFTLPAAKKEVFYYLVPDMIDIAPNIFRYSYIDVMSGERPKEEFFYYISPINSISEAGIDLGNGYILPLKEPKFITQNGEKVAVKSFFKIKGSGKELQINEKTIDEKAKISVLFLEDYARVVLVDENALNSALVQLFIFERANERYFEPFIISSGVKIYRLKV</sequence>
<dbReference type="Pfam" id="PF21436">
    <property type="entry name" value="STT3-PglB_core"/>
    <property type="match status" value="1"/>
</dbReference>
<evidence type="ECO:0000259" key="2">
    <source>
        <dbReference type="Pfam" id="PF18527"/>
    </source>
</evidence>
<feature type="domain" description="STT3/PglB/AglB core" evidence="3">
    <location>
        <begin position="86"/>
        <end position="213"/>
    </location>
</feature>
<feature type="transmembrane region" description="Helical" evidence="1">
    <location>
        <begin position="43"/>
        <end position="63"/>
    </location>
</feature>
<proteinExistence type="predicted"/>
<keyword evidence="1" id="KW-0812">Transmembrane</keyword>
<evidence type="ECO:0000259" key="3">
    <source>
        <dbReference type="Pfam" id="PF21436"/>
    </source>
</evidence>
<dbReference type="Pfam" id="PF18527">
    <property type="entry name" value="STT3_PglB_C"/>
    <property type="match status" value="1"/>
</dbReference>
<evidence type="ECO:0000313" key="4">
    <source>
        <dbReference type="EMBL" id="MBS5830238.1"/>
    </source>
</evidence>
<protein>
    <submittedName>
        <fullName evidence="4">Acetyltransferase</fullName>
    </submittedName>
</protein>
<keyword evidence="1" id="KW-1133">Transmembrane helix</keyword>
<dbReference type="EMBL" id="JAHAKR010000219">
    <property type="protein sequence ID" value="MBS5830238.1"/>
    <property type="molecule type" value="Genomic_DNA"/>
</dbReference>
<gene>
    <name evidence="4" type="ORF">KIC69_05345</name>
</gene>
<dbReference type="InterPro" id="IPR048999">
    <property type="entry name" value="STT3-PglB_core"/>
</dbReference>
<dbReference type="InterPro" id="IPR041563">
    <property type="entry name" value="STT3_PglB_C"/>
</dbReference>
<evidence type="ECO:0000256" key="1">
    <source>
        <dbReference type="SAM" id="Phobius"/>
    </source>
</evidence>